<dbReference type="InterPro" id="IPR008254">
    <property type="entry name" value="Flavodoxin/NO_synth"/>
</dbReference>
<dbReference type="PANTHER" id="PTHR39201">
    <property type="entry name" value="EXPORTED PROTEIN-RELATED"/>
    <property type="match status" value="1"/>
</dbReference>
<dbReference type="PANTHER" id="PTHR39201:SF1">
    <property type="entry name" value="FLAVODOXIN-LIKE DOMAIN-CONTAINING PROTEIN"/>
    <property type="match status" value="1"/>
</dbReference>
<dbReference type="EMBL" id="CP095328">
    <property type="protein sequence ID" value="XAG40061.1"/>
    <property type="molecule type" value="Genomic_DNA"/>
</dbReference>
<dbReference type="Pfam" id="PF12682">
    <property type="entry name" value="Flavodoxin_4"/>
    <property type="match status" value="1"/>
</dbReference>
<dbReference type="InterPro" id="IPR029039">
    <property type="entry name" value="Flavoprotein-like_sf"/>
</dbReference>
<evidence type="ECO:0000313" key="4">
    <source>
        <dbReference type="EMBL" id="XAG40061.1"/>
    </source>
</evidence>
<accession>A0AAU6T4H7</accession>
<name>A0AAU6T4H7_9GAMM</name>
<dbReference type="AlphaFoldDB" id="A0AAU6T4H7"/>
<gene>
    <name evidence="4" type="ORF">MRK42_13725</name>
</gene>
<sequence length="212" mass="23307">MMSWVFITLGALAATVVVVLLAVSFIERRQAHELAGLEAESQQVASPRTAVVYFSRSDNTALAARHLANRLGARLFALDAPAYRLGPGGLVQALGDANALKHAPEALPDIVPRTLDLTPFDTVWLGSPVWLYSPAPPIWAFVEHNRFDGKDVVLFNTYNSHLGEEHIEALKAKVMARGAKSFAHRHVLRGRMTRQLTPDQMVAAIDDWLPKP</sequence>
<reference evidence="4" key="1">
    <citation type="submission" date="2022-03" db="EMBL/GenBank/DDBJ databases">
        <title>Sea Food Isolates.</title>
        <authorList>
            <person name="Li C."/>
        </authorList>
    </citation>
    <scope>NUCLEOTIDE SEQUENCE</scope>
    <source>
        <strain evidence="4">19NY04SH05-1</strain>
    </source>
</reference>
<dbReference type="SUPFAM" id="SSF52218">
    <property type="entry name" value="Flavoproteins"/>
    <property type="match status" value="1"/>
</dbReference>
<evidence type="ECO:0000256" key="2">
    <source>
        <dbReference type="ARBA" id="ARBA00022643"/>
    </source>
</evidence>
<evidence type="ECO:0000256" key="1">
    <source>
        <dbReference type="ARBA" id="ARBA00022630"/>
    </source>
</evidence>
<dbReference type="Gene3D" id="3.40.50.360">
    <property type="match status" value="1"/>
</dbReference>
<organism evidence="4">
    <name type="scientific">Aeromonas sp. 19NY04SH05-1</name>
    <dbReference type="NCBI Taxonomy" id="2920537"/>
    <lineage>
        <taxon>Bacteria</taxon>
        <taxon>Pseudomonadati</taxon>
        <taxon>Pseudomonadota</taxon>
        <taxon>Gammaproteobacteria</taxon>
        <taxon>Aeromonadales</taxon>
        <taxon>Aeromonadaceae</taxon>
        <taxon>Aeromonas</taxon>
    </lineage>
</organism>
<dbReference type="GO" id="GO:0010181">
    <property type="term" value="F:FMN binding"/>
    <property type="evidence" value="ECO:0007669"/>
    <property type="project" value="InterPro"/>
</dbReference>
<protein>
    <recommendedName>
        <fullName evidence="3">Flavodoxin-like domain-containing protein</fullName>
    </recommendedName>
</protein>
<proteinExistence type="predicted"/>
<feature type="domain" description="Flavodoxin-like" evidence="3">
    <location>
        <begin position="50"/>
        <end position="174"/>
    </location>
</feature>
<keyword evidence="2" id="KW-0288">FMN</keyword>
<evidence type="ECO:0000259" key="3">
    <source>
        <dbReference type="Pfam" id="PF12682"/>
    </source>
</evidence>
<keyword evidence="1" id="KW-0285">Flavoprotein</keyword>
<dbReference type="RefSeq" id="WP_342010016.1">
    <property type="nucleotide sequence ID" value="NZ_CP095328.1"/>
</dbReference>